<organism evidence="1 2">
    <name type="scientific">Catharanthus roseus</name>
    <name type="common">Madagascar periwinkle</name>
    <name type="synonym">Vinca rosea</name>
    <dbReference type="NCBI Taxonomy" id="4058"/>
    <lineage>
        <taxon>Eukaryota</taxon>
        <taxon>Viridiplantae</taxon>
        <taxon>Streptophyta</taxon>
        <taxon>Embryophyta</taxon>
        <taxon>Tracheophyta</taxon>
        <taxon>Spermatophyta</taxon>
        <taxon>Magnoliopsida</taxon>
        <taxon>eudicotyledons</taxon>
        <taxon>Gunneridae</taxon>
        <taxon>Pentapetalae</taxon>
        <taxon>asterids</taxon>
        <taxon>lamiids</taxon>
        <taxon>Gentianales</taxon>
        <taxon>Apocynaceae</taxon>
        <taxon>Rauvolfioideae</taxon>
        <taxon>Vinceae</taxon>
        <taxon>Catharanthinae</taxon>
        <taxon>Catharanthus</taxon>
    </lineage>
</organism>
<dbReference type="EMBL" id="CM044706">
    <property type="protein sequence ID" value="KAI5658622.1"/>
    <property type="molecule type" value="Genomic_DNA"/>
</dbReference>
<sequence length="285" mass="32782">MQPFIDNGLNCPAVAKLVTPMSVPSRLAEDIDCPIVAQDVAMHDTYENTFIDREIDEVDEICAERVVNDGSGRITRPSATRIIKGLRSVRMLRREAAKDLGKCVINVTVLNMIELQRLSDVVKSEILRNLWELKKDPSEKANALFEAREWVDGEICVQIHWGKDHWLMFIVDVLKHKITMLDSLRSCVTRKKSLVNEVRSNHHKALQHGLKDKHEYDVSVMKFFENTSYLKAIKKVKVDSTDRHSYVFKLFMSDNNMARDIVLHDLGYFTSYSIRDISKVLGLKH</sequence>
<evidence type="ECO:0000313" key="1">
    <source>
        <dbReference type="EMBL" id="KAI5658622.1"/>
    </source>
</evidence>
<evidence type="ECO:0000313" key="2">
    <source>
        <dbReference type="Proteomes" id="UP001060085"/>
    </source>
</evidence>
<keyword evidence="2" id="KW-1185">Reference proteome</keyword>
<reference evidence="2" key="1">
    <citation type="journal article" date="2023" name="Nat. Plants">
        <title>Single-cell RNA sequencing provides a high-resolution roadmap for understanding the multicellular compartmentation of specialized metabolism.</title>
        <authorList>
            <person name="Sun S."/>
            <person name="Shen X."/>
            <person name="Li Y."/>
            <person name="Li Y."/>
            <person name="Wang S."/>
            <person name="Li R."/>
            <person name="Zhang H."/>
            <person name="Shen G."/>
            <person name="Guo B."/>
            <person name="Wei J."/>
            <person name="Xu J."/>
            <person name="St-Pierre B."/>
            <person name="Chen S."/>
            <person name="Sun C."/>
        </authorList>
    </citation>
    <scope>NUCLEOTIDE SEQUENCE [LARGE SCALE GENOMIC DNA]</scope>
</reference>
<protein>
    <submittedName>
        <fullName evidence="1">Uncharacterized protein</fullName>
    </submittedName>
</protein>
<dbReference type="Proteomes" id="UP001060085">
    <property type="component" value="Linkage Group LG06"/>
</dbReference>
<accession>A0ACC0AF48</accession>
<name>A0ACC0AF48_CATRO</name>
<proteinExistence type="predicted"/>
<comment type="caution">
    <text evidence="1">The sequence shown here is derived from an EMBL/GenBank/DDBJ whole genome shotgun (WGS) entry which is preliminary data.</text>
</comment>
<gene>
    <name evidence="1" type="ORF">M9H77_27415</name>
</gene>